<dbReference type="PANTHER" id="PTHR13489">
    <property type="entry name" value="MINI-CHROMOSOME MAINTENANCE COMPLEX-BINDING PROTEIN"/>
    <property type="match status" value="1"/>
</dbReference>
<name>A0A9N9RC62_9NEOP</name>
<dbReference type="GO" id="GO:0005634">
    <property type="term" value="C:nucleus"/>
    <property type="evidence" value="ECO:0007669"/>
    <property type="project" value="UniProtKB-SubCell"/>
</dbReference>
<accession>A0A9N9RC62</accession>
<feature type="compositionally biased region" description="Polar residues" evidence="5">
    <location>
        <begin position="142"/>
        <end position="156"/>
    </location>
</feature>
<dbReference type="EMBL" id="OU893337">
    <property type="protein sequence ID" value="CAG9793682.1"/>
    <property type="molecule type" value="Genomic_DNA"/>
</dbReference>
<organism evidence="6 7">
    <name type="scientific">Diatraea saccharalis</name>
    <name type="common">sugarcane borer</name>
    <dbReference type="NCBI Taxonomy" id="40085"/>
    <lineage>
        <taxon>Eukaryota</taxon>
        <taxon>Metazoa</taxon>
        <taxon>Ecdysozoa</taxon>
        <taxon>Arthropoda</taxon>
        <taxon>Hexapoda</taxon>
        <taxon>Insecta</taxon>
        <taxon>Pterygota</taxon>
        <taxon>Neoptera</taxon>
        <taxon>Endopterygota</taxon>
        <taxon>Lepidoptera</taxon>
        <taxon>Glossata</taxon>
        <taxon>Ditrysia</taxon>
        <taxon>Pyraloidea</taxon>
        <taxon>Crambidae</taxon>
        <taxon>Crambinae</taxon>
        <taxon>Diatraea</taxon>
    </lineage>
</organism>
<protein>
    <recommendedName>
        <fullName evidence="3">Mini-chromosome maintenance complex-binding protein</fullName>
    </recommendedName>
</protein>
<comment type="similarity">
    <text evidence="2">Belongs to the MCMBP family.</text>
</comment>
<dbReference type="AlphaFoldDB" id="A0A9N9RC62"/>
<evidence type="ECO:0000256" key="5">
    <source>
        <dbReference type="SAM" id="MobiDB-lite"/>
    </source>
</evidence>
<evidence type="ECO:0000256" key="4">
    <source>
        <dbReference type="ARBA" id="ARBA00023242"/>
    </source>
</evidence>
<keyword evidence="7" id="KW-1185">Reference proteome</keyword>
<evidence type="ECO:0000313" key="7">
    <source>
        <dbReference type="Proteomes" id="UP001153714"/>
    </source>
</evidence>
<evidence type="ECO:0000256" key="2">
    <source>
        <dbReference type="ARBA" id="ARBA00007925"/>
    </source>
</evidence>
<keyword evidence="4" id="KW-0539">Nucleus</keyword>
<gene>
    <name evidence="6" type="ORF">DIATSA_LOCUS11097</name>
</gene>
<dbReference type="GO" id="GO:0006261">
    <property type="term" value="P:DNA-templated DNA replication"/>
    <property type="evidence" value="ECO:0007669"/>
    <property type="project" value="TreeGrafter"/>
</dbReference>
<dbReference type="PANTHER" id="PTHR13489:SF0">
    <property type="entry name" value="MINI-CHROMOSOME MAINTENANCE COMPLEX-BINDING PROTEIN"/>
    <property type="match status" value="1"/>
</dbReference>
<reference evidence="6" key="2">
    <citation type="submission" date="2022-10" db="EMBL/GenBank/DDBJ databases">
        <authorList>
            <consortium name="ENA_rothamsted_submissions"/>
            <consortium name="culmorum"/>
            <person name="King R."/>
        </authorList>
    </citation>
    <scope>NUCLEOTIDE SEQUENCE</scope>
</reference>
<evidence type="ECO:0000313" key="6">
    <source>
        <dbReference type="EMBL" id="CAG9793682.1"/>
    </source>
</evidence>
<evidence type="ECO:0000256" key="1">
    <source>
        <dbReference type="ARBA" id="ARBA00004123"/>
    </source>
</evidence>
<dbReference type="Pfam" id="PF09739">
    <property type="entry name" value="MCM_bind"/>
    <property type="match status" value="1"/>
</dbReference>
<reference evidence="6" key="1">
    <citation type="submission" date="2021-12" db="EMBL/GenBank/DDBJ databases">
        <authorList>
            <person name="King R."/>
        </authorList>
    </citation>
    <scope>NUCLEOTIDE SEQUENCE</scope>
</reference>
<dbReference type="InterPro" id="IPR019140">
    <property type="entry name" value="MCM_complex-bd"/>
</dbReference>
<feature type="region of interest" description="Disordered" evidence="5">
    <location>
        <begin position="139"/>
        <end position="175"/>
    </location>
</feature>
<proteinExistence type="inferred from homology"/>
<dbReference type="OrthoDB" id="329666at2759"/>
<evidence type="ECO:0000256" key="3">
    <source>
        <dbReference type="ARBA" id="ARBA00015405"/>
    </source>
</evidence>
<comment type="subcellular location">
    <subcellularLocation>
        <location evidence="1">Nucleus</location>
    </subcellularLocation>
</comment>
<dbReference type="Proteomes" id="UP001153714">
    <property type="component" value="Chromosome 6"/>
</dbReference>
<sequence length="607" mass="70025">MYDLLSDFETVTPEAWIANENTWREKLLKLQDWFQIPLLNCNASHNLQNCTLVRFRGMVQDMHNPEFYFEHFEIFNTATNEVKMKSGKYRDTANILENEKINYSQNLKSAQRQTIVVVSIPGLNDWAQQLEDKQNHLRRLEQQPNTSSRLNPVSSTKLKRNYHETNEDTDSMDVVDTETCSKERKTCENTDNTSNGVSREHLLNFPLPDVSSKSCIIKIYEENDNLKLNDLIEVVGFLSVDPVLSGEFQPEKDSLLDPQLENELETITHNPPPSLVPRLHAVYVKKLDHCNPLIMDKFDQASVLKEANVAREHLLKALTELLLGDQLAAEYLICHLIASIYLRQDTMSLGQFCLNLSNLPTEKYPNYAKQLYDIIRQFVTKSYYLPLTIDNMNTLALLPKKDYECNRLTSGVLQLSKNTHLVLDETKMEQGTLDATGVNNIAALGNMIQNQKVEYDFKYYKMNFDSDISVLILSEGKSLLPSDYHVPLRPEDSSLEIFDAIVEAATYYLKEEIMNVIRTYLTSIKLVKYTISDDLQFVEDDFIEMRSKSDNQNPVTADDLHRLLVLARLVSLSRGHDTLNKECWEITKNMEAERLHRLKNRMSANKF</sequence>
<dbReference type="GO" id="GO:0003682">
    <property type="term" value="F:chromatin binding"/>
    <property type="evidence" value="ECO:0007669"/>
    <property type="project" value="TreeGrafter"/>
</dbReference>